<feature type="domain" description="TonB C-terminal" evidence="10">
    <location>
        <begin position="1"/>
        <end position="86"/>
    </location>
</feature>
<comment type="similarity">
    <text evidence="2">Belongs to the TonB family.</text>
</comment>
<name>A0A2V3VM39_9SPHN</name>
<comment type="subcellular location">
    <subcellularLocation>
        <location evidence="1">Cell inner membrane</location>
        <topology evidence="1">Single-pass membrane protein</topology>
        <orientation evidence="1">Periplasmic side</orientation>
    </subcellularLocation>
</comment>
<dbReference type="NCBIfam" id="TIGR01352">
    <property type="entry name" value="tonB_Cterm"/>
    <property type="match status" value="1"/>
</dbReference>
<evidence type="ECO:0000313" key="11">
    <source>
        <dbReference type="EMBL" id="PXW77659.1"/>
    </source>
</evidence>
<keyword evidence="8" id="KW-1133">Transmembrane helix</keyword>
<evidence type="ECO:0000256" key="6">
    <source>
        <dbReference type="ARBA" id="ARBA00022692"/>
    </source>
</evidence>
<evidence type="ECO:0000256" key="7">
    <source>
        <dbReference type="ARBA" id="ARBA00022927"/>
    </source>
</evidence>
<dbReference type="PROSITE" id="PS52015">
    <property type="entry name" value="TONB_CTD"/>
    <property type="match status" value="1"/>
</dbReference>
<evidence type="ECO:0000256" key="2">
    <source>
        <dbReference type="ARBA" id="ARBA00006555"/>
    </source>
</evidence>
<comment type="caution">
    <text evidence="11">The sequence shown here is derived from an EMBL/GenBank/DDBJ whole genome shotgun (WGS) entry which is preliminary data.</text>
</comment>
<evidence type="ECO:0000256" key="9">
    <source>
        <dbReference type="ARBA" id="ARBA00023136"/>
    </source>
</evidence>
<dbReference type="Proteomes" id="UP000248014">
    <property type="component" value="Unassembled WGS sequence"/>
</dbReference>
<keyword evidence="4" id="KW-1003">Cell membrane</keyword>
<dbReference type="Gene3D" id="3.30.1150.10">
    <property type="match status" value="1"/>
</dbReference>
<dbReference type="EMBL" id="QJJM01000004">
    <property type="protein sequence ID" value="PXW77659.1"/>
    <property type="molecule type" value="Genomic_DNA"/>
</dbReference>
<dbReference type="SUPFAM" id="SSF74653">
    <property type="entry name" value="TolA/TonB C-terminal domain"/>
    <property type="match status" value="1"/>
</dbReference>
<dbReference type="GO" id="GO:0031992">
    <property type="term" value="F:energy transducer activity"/>
    <property type="evidence" value="ECO:0007669"/>
    <property type="project" value="TreeGrafter"/>
</dbReference>
<evidence type="ECO:0000313" key="12">
    <source>
        <dbReference type="Proteomes" id="UP000248014"/>
    </source>
</evidence>
<dbReference type="GO" id="GO:0015031">
    <property type="term" value="P:protein transport"/>
    <property type="evidence" value="ECO:0007669"/>
    <property type="project" value="UniProtKB-KW"/>
</dbReference>
<dbReference type="PANTHER" id="PTHR33446">
    <property type="entry name" value="PROTEIN TONB-RELATED"/>
    <property type="match status" value="1"/>
</dbReference>
<keyword evidence="7" id="KW-0653">Protein transport</keyword>
<dbReference type="InterPro" id="IPR037682">
    <property type="entry name" value="TonB_C"/>
</dbReference>
<dbReference type="PANTHER" id="PTHR33446:SF2">
    <property type="entry name" value="PROTEIN TONB"/>
    <property type="match status" value="1"/>
</dbReference>
<gene>
    <name evidence="11" type="ORF">C7451_104154</name>
</gene>
<keyword evidence="3" id="KW-0813">Transport</keyword>
<organism evidence="11 12">
    <name type="scientific">Blastomonas natatoria</name>
    <dbReference type="NCBI Taxonomy" id="34015"/>
    <lineage>
        <taxon>Bacteria</taxon>
        <taxon>Pseudomonadati</taxon>
        <taxon>Pseudomonadota</taxon>
        <taxon>Alphaproteobacteria</taxon>
        <taxon>Sphingomonadales</taxon>
        <taxon>Sphingomonadaceae</taxon>
        <taxon>Blastomonas</taxon>
    </lineage>
</organism>
<evidence type="ECO:0000256" key="5">
    <source>
        <dbReference type="ARBA" id="ARBA00022519"/>
    </source>
</evidence>
<evidence type="ECO:0000256" key="4">
    <source>
        <dbReference type="ARBA" id="ARBA00022475"/>
    </source>
</evidence>
<dbReference type="Pfam" id="PF03544">
    <property type="entry name" value="TonB_C"/>
    <property type="match status" value="1"/>
</dbReference>
<evidence type="ECO:0000256" key="3">
    <source>
        <dbReference type="ARBA" id="ARBA00022448"/>
    </source>
</evidence>
<reference evidence="11 12" key="1">
    <citation type="submission" date="2018-05" db="EMBL/GenBank/DDBJ databases">
        <title>Genomic Encyclopedia of Type Strains, Phase IV (KMG-IV): sequencing the most valuable type-strain genomes for metagenomic binning, comparative biology and taxonomic classification.</title>
        <authorList>
            <person name="Goeker M."/>
        </authorList>
    </citation>
    <scope>NUCLEOTIDE SEQUENCE [LARGE SCALE GENOMIC DNA]</scope>
    <source>
        <strain evidence="11 12">DSM 3183</strain>
    </source>
</reference>
<evidence type="ECO:0000259" key="10">
    <source>
        <dbReference type="PROSITE" id="PS52015"/>
    </source>
</evidence>
<dbReference type="InterPro" id="IPR006260">
    <property type="entry name" value="TonB/TolA_C"/>
</dbReference>
<dbReference type="GO" id="GO:0055085">
    <property type="term" value="P:transmembrane transport"/>
    <property type="evidence" value="ECO:0007669"/>
    <property type="project" value="InterPro"/>
</dbReference>
<sequence>MISGSPPRYPVESRRRKEQGTVELTLVLGLDGKVETISVAHSSGFARLDQAALDAVRRWRWAPTLRDGSPVKVRGTVEIPFVLSNV</sequence>
<accession>A0A2V3VM39</accession>
<keyword evidence="12" id="KW-1185">Reference proteome</keyword>
<dbReference type="AlphaFoldDB" id="A0A2V3VM39"/>
<evidence type="ECO:0000256" key="1">
    <source>
        <dbReference type="ARBA" id="ARBA00004383"/>
    </source>
</evidence>
<evidence type="ECO:0000256" key="8">
    <source>
        <dbReference type="ARBA" id="ARBA00022989"/>
    </source>
</evidence>
<proteinExistence type="inferred from homology"/>
<keyword evidence="9" id="KW-0472">Membrane</keyword>
<dbReference type="InterPro" id="IPR051045">
    <property type="entry name" value="TonB-dependent_transducer"/>
</dbReference>
<keyword evidence="6" id="KW-0812">Transmembrane</keyword>
<keyword evidence="5" id="KW-0997">Cell inner membrane</keyword>
<protein>
    <submittedName>
        <fullName evidence="11">TonB family protein</fullName>
    </submittedName>
</protein>
<dbReference type="GO" id="GO:0098797">
    <property type="term" value="C:plasma membrane protein complex"/>
    <property type="evidence" value="ECO:0007669"/>
    <property type="project" value="TreeGrafter"/>
</dbReference>